<protein>
    <submittedName>
        <fullName evidence="2">Uncharacterized protein</fullName>
    </submittedName>
</protein>
<evidence type="ECO:0000313" key="3">
    <source>
        <dbReference type="Proteomes" id="UP001296104"/>
    </source>
</evidence>
<feature type="compositionally biased region" description="Basic and acidic residues" evidence="1">
    <location>
        <begin position="374"/>
        <end position="386"/>
    </location>
</feature>
<dbReference type="EMBL" id="CAVMBE010000020">
    <property type="protein sequence ID" value="CAK3992374.1"/>
    <property type="molecule type" value="Genomic_DNA"/>
</dbReference>
<feature type="compositionally biased region" description="Low complexity" evidence="1">
    <location>
        <begin position="136"/>
        <end position="146"/>
    </location>
</feature>
<accession>A0AAI8YXV2</accession>
<evidence type="ECO:0000313" key="2">
    <source>
        <dbReference type="EMBL" id="CAK3992374.1"/>
    </source>
</evidence>
<feature type="region of interest" description="Disordered" evidence="1">
    <location>
        <begin position="361"/>
        <end position="390"/>
    </location>
</feature>
<feature type="region of interest" description="Disordered" evidence="1">
    <location>
        <begin position="131"/>
        <end position="158"/>
    </location>
</feature>
<organism evidence="2 3">
    <name type="scientific">Lecanosticta acicola</name>
    <dbReference type="NCBI Taxonomy" id="111012"/>
    <lineage>
        <taxon>Eukaryota</taxon>
        <taxon>Fungi</taxon>
        <taxon>Dikarya</taxon>
        <taxon>Ascomycota</taxon>
        <taxon>Pezizomycotina</taxon>
        <taxon>Dothideomycetes</taxon>
        <taxon>Dothideomycetidae</taxon>
        <taxon>Mycosphaerellales</taxon>
        <taxon>Mycosphaerellaceae</taxon>
        <taxon>Lecanosticta</taxon>
    </lineage>
</organism>
<dbReference type="Proteomes" id="UP001296104">
    <property type="component" value="Unassembled WGS sequence"/>
</dbReference>
<dbReference type="AlphaFoldDB" id="A0AAI8YXV2"/>
<feature type="compositionally biased region" description="Polar residues" evidence="1">
    <location>
        <begin position="147"/>
        <end position="158"/>
    </location>
</feature>
<reference evidence="2" key="1">
    <citation type="submission" date="2023-11" db="EMBL/GenBank/DDBJ databases">
        <authorList>
            <person name="Alioto T."/>
            <person name="Alioto T."/>
            <person name="Gomez Garrido J."/>
        </authorList>
    </citation>
    <scope>NUCLEOTIDE SEQUENCE</scope>
</reference>
<keyword evidence="3" id="KW-1185">Reference proteome</keyword>
<feature type="region of interest" description="Disordered" evidence="1">
    <location>
        <begin position="1"/>
        <end position="36"/>
    </location>
</feature>
<comment type="caution">
    <text evidence="2">The sequence shown here is derived from an EMBL/GenBank/DDBJ whole genome shotgun (WGS) entry which is preliminary data.</text>
</comment>
<proteinExistence type="predicted"/>
<sequence>MDSIPRMNLQDRRDNANGNDSSTVHDFDADSGTSVSIQQHPISYSNGRREAKLTLNVTYASPSRIVDEEVGDVAKFILKPILWHLRQQYNAKTQSRDTCMHVDEENEINLGSTNGIPEQQLGSFTAINMEESPGEARSSSAQRSSSPKGRNPSTNSVSPLPAAVVELSKLIAHTIIQGGHVLSPSNKSGGSKWLHDLQRLGSKKDTMTLDQLYKAHTRIADGAFQQSRQSSFIRCLLMVIISKRTGRPSSVNKPLTPGETPVKDERLRSEVAPSDSFTFSMPALRRLQGSYSKEIVETICRLLTSSLDTKWIDIDTQFIFDPAQAITAADLSYDEARLKLKLTAPKISNLQLSGVCANPEGRISPTLQQPAKENGSEHPDDIRRATTPECDDTIDPALLSARLPEERPLELFEGQMIETLEPTSIHSQFTSRAEQYLPWINQMLSWESCQNDIYGLAEL</sequence>
<name>A0AAI8YXV2_9PEZI</name>
<gene>
    <name evidence="2" type="ORF">LECACI_7A003989</name>
</gene>
<evidence type="ECO:0000256" key="1">
    <source>
        <dbReference type="SAM" id="MobiDB-lite"/>
    </source>
</evidence>